<accession>A0A0N5BFW7</accession>
<evidence type="ECO:0000313" key="1">
    <source>
        <dbReference type="Proteomes" id="UP000046392"/>
    </source>
</evidence>
<evidence type="ECO:0000313" key="2">
    <source>
        <dbReference type="WBParaSite" id="SPAL_0000487750.1"/>
    </source>
</evidence>
<dbReference type="Proteomes" id="UP000046392">
    <property type="component" value="Unplaced"/>
</dbReference>
<proteinExistence type="predicted"/>
<organism evidence="1 2">
    <name type="scientific">Strongyloides papillosus</name>
    <name type="common">Intestinal threadworm</name>
    <dbReference type="NCBI Taxonomy" id="174720"/>
    <lineage>
        <taxon>Eukaryota</taxon>
        <taxon>Metazoa</taxon>
        <taxon>Ecdysozoa</taxon>
        <taxon>Nematoda</taxon>
        <taxon>Chromadorea</taxon>
        <taxon>Rhabditida</taxon>
        <taxon>Tylenchina</taxon>
        <taxon>Panagrolaimomorpha</taxon>
        <taxon>Strongyloidoidea</taxon>
        <taxon>Strongyloididae</taxon>
        <taxon>Strongyloides</taxon>
    </lineage>
</organism>
<name>A0A0N5BFW7_STREA</name>
<protein>
    <submittedName>
        <fullName evidence="2">Uncharacterized protein</fullName>
    </submittedName>
</protein>
<keyword evidence="1" id="KW-1185">Reference proteome</keyword>
<sequence>MLLSYALNFVTTFDEIMCNMYLYGNEVSEWGIKEVQYILSILNGVLKFLICQLKEIFHMVIEVPEANSRDFD</sequence>
<reference evidence="2" key="1">
    <citation type="submission" date="2017-02" db="UniProtKB">
        <authorList>
            <consortium name="WormBaseParasite"/>
        </authorList>
    </citation>
    <scope>IDENTIFICATION</scope>
</reference>
<dbReference type="AlphaFoldDB" id="A0A0N5BFW7"/>
<dbReference type="WBParaSite" id="SPAL_0000487750.1">
    <property type="protein sequence ID" value="SPAL_0000487750.1"/>
    <property type="gene ID" value="SPAL_0000487750"/>
</dbReference>